<feature type="region of interest" description="Disordered" evidence="2">
    <location>
        <begin position="878"/>
        <end position="964"/>
    </location>
</feature>
<dbReference type="PROSITE" id="PS50020">
    <property type="entry name" value="WW_DOMAIN_2"/>
    <property type="match status" value="2"/>
</dbReference>
<dbReference type="CDD" id="cd00201">
    <property type="entry name" value="WW"/>
    <property type="match status" value="1"/>
</dbReference>
<evidence type="ECO:0000313" key="5">
    <source>
        <dbReference type="Proteomes" id="UP001189429"/>
    </source>
</evidence>
<feature type="region of interest" description="Disordered" evidence="2">
    <location>
        <begin position="747"/>
        <end position="771"/>
    </location>
</feature>
<feature type="region of interest" description="Disordered" evidence="2">
    <location>
        <begin position="151"/>
        <end position="277"/>
    </location>
</feature>
<evidence type="ECO:0000256" key="1">
    <source>
        <dbReference type="SAM" id="Coils"/>
    </source>
</evidence>
<evidence type="ECO:0000256" key="2">
    <source>
        <dbReference type="SAM" id="MobiDB-lite"/>
    </source>
</evidence>
<feature type="region of interest" description="Disordered" evidence="2">
    <location>
        <begin position="1119"/>
        <end position="1144"/>
    </location>
</feature>
<proteinExistence type="predicted"/>
<feature type="compositionally biased region" description="Low complexity" evidence="2">
    <location>
        <begin position="948"/>
        <end position="963"/>
    </location>
</feature>
<feature type="compositionally biased region" description="Polar residues" evidence="2">
    <location>
        <begin position="169"/>
        <end position="184"/>
    </location>
</feature>
<feature type="compositionally biased region" description="Basic and acidic residues" evidence="2">
    <location>
        <begin position="849"/>
        <end position="859"/>
    </location>
</feature>
<reference evidence="4" key="1">
    <citation type="submission" date="2023-10" db="EMBL/GenBank/DDBJ databases">
        <authorList>
            <person name="Chen Y."/>
            <person name="Shah S."/>
            <person name="Dougan E. K."/>
            <person name="Thang M."/>
            <person name="Chan C."/>
        </authorList>
    </citation>
    <scope>NUCLEOTIDE SEQUENCE [LARGE SCALE GENOMIC DNA]</scope>
</reference>
<feature type="compositionally biased region" description="Polar residues" evidence="2">
    <location>
        <begin position="226"/>
        <end position="244"/>
    </location>
</feature>
<dbReference type="EMBL" id="CAUYUJ010017097">
    <property type="protein sequence ID" value="CAK0871678.1"/>
    <property type="molecule type" value="Genomic_DNA"/>
</dbReference>
<gene>
    <name evidence="4" type="ORF">PCOR1329_LOCUS57439</name>
</gene>
<evidence type="ECO:0000259" key="3">
    <source>
        <dbReference type="PROSITE" id="PS50020"/>
    </source>
</evidence>
<feature type="coiled-coil region" evidence="1">
    <location>
        <begin position="388"/>
        <end position="465"/>
    </location>
</feature>
<keyword evidence="1" id="KW-0175">Coiled coil</keyword>
<feature type="domain" description="WW" evidence="3">
    <location>
        <begin position="1"/>
        <end position="26"/>
    </location>
</feature>
<dbReference type="InterPro" id="IPR036020">
    <property type="entry name" value="WW_dom_sf"/>
</dbReference>
<dbReference type="InterPro" id="IPR001202">
    <property type="entry name" value="WW_dom"/>
</dbReference>
<organism evidence="4 5">
    <name type="scientific">Prorocentrum cordatum</name>
    <dbReference type="NCBI Taxonomy" id="2364126"/>
    <lineage>
        <taxon>Eukaryota</taxon>
        <taxon>Sar</taxon>
        <taxon>Alveolata</taxon>
        <taxon>Dinophyceae</taxon>
        <taxon>Prorocentrales</taxon>
        <taxon>Prorocentraceae</taxon>
        <taxon>Prorocentrum</taxon>
    </lineage>
</organism>
<accession>A0ABN9VFU0</accession>
<feature type="region of interest" description="Disordered" evidence="2">
    <location>
        <begin position="844"/>
        <end position="863"/>
    </location>
</feature>
<dbReference type="SUPFAM" id="SSF51045">
    <property type="entry name" value="WW domain"/>
    <property type="match status" value="1"/>
</dbReference>
<comment type="caution">
    <text evidence="4">The sequence shown here is derived from an EMBL/GenBank/DDBJ whole genome shotgun (WGS) entry which is preliminary data.</text>
</comment>
<feature type="compositionally biased region" description="Basic and acidic residues" evidence="2">
    <location>
        <begin position="1119"/>
        <end position="1129"/>
    </location>
</feature>
<feature type="domain" description="WW" evidence="3">
    <location>
        <begin position="69"/>
        <end position="96"/>
    </location>
</feature>
<protein>
    <recommendedName>
        <fullName evidence="3">WW domain-containing protein</fullName>
    </recommendedName>
</protein>
<feature type="compositionally biased region" description="Basic and acidic residues" evidence="2">
    <location>
        <begin position="1278"/>
        <end position="1308"/>
    </location>
</feature>
<dbReference type="Proteomes" id="UP001189429">
    <property type="component" value="Unassembled WGS sequence"/>
</dbReference>
<name>A0ABN9VFU0_9DINO</name>
<evidence type="ECO:0000313" key="4">
    <source>
        <dbReference type="EMBL" id="CAK0871678.1"/>
    </source>
</evidence>
<feature type="region of interest" description="Disordered" evidence="2">
    <location>
        <begin position="1270"/>
        <end position="1339"/>
    </location>
</feature>
<keyword evidence="5" id="KW-1185">Reference proteome</keyword>
<feature type="compositionally biased region" description="Gly residues" evidence="2">
    <location>
        <begin position="912"/>
        <end position="933"/>
    </location>
</feature>
<sequence>MARDSQGRTFFANRSSGASTWTHPLEPSLRELAGVCRMCLTFPAALRESTISTLLETWQAEAKQELAKWYSVKHDNGREYYCHRETWEAMWEHPAEVVLPMHYLKIRSIERLRDEGYLTSLRNRDTVIKESPVPEAQAMTQKLTGVSIDTAAAESDAPTREATPKRDANSTSNRPVDQQAQQAPSGYPVDQKAEQQFSPQTTLAQPSGQIPLSQRTQGSVRRVPMSGTTSPEVTQTMYAKSKASTGRAPSREQSQGGQYQVRRMETPPQQMQKLREEAREHQLKEQQLRAELIEAKNQQLQTPQQLQALREEARQHQLMEQQLRSELIEAKNKQLQEVARAKDVAISAAGQHIISEEQLRSELVEAKQQHWQEVARSKDAAITAAEETRAQQSQLRDLEEVRRDLERQLGDATAAKTALQDELRLAEANLQAAGAAAQQRASQLEAELQQERHTTEEQAMDCENLSSGFRHALESVAEAERAKLFLEVRLAALYKDEVTRDSILNLQEDVNRAFLEAAYEEELGRRERLLAMDSGRQDMSRLLEQASARQAGLEQELEAAEMELRESRAVAMDFKEWTTNAEAELEQEREQARKTELAYEQLAAERSASERQRDELQDRLSQAEKELAGIQSSSGESAYLREQLAELSANAGAVQSEYEQAMQELSAAKAAGNDTKDRALQAEAQLLADRRNFDQALEQVRDAERARATLEAKLAIVEKGMEERDSLAARVHELSVELAEALSQGQKAAADEASADRGAGGAGDDRAQQLEEQLRQAEAQLQEAQERVEALGAEAAAQEAGRGAQAADWSARLEALQAQVATQAETAKASLERQKVDLAEARLQQSQAELERAAAERESLQTSLQAANAANASMAGLQAVLEREQDPRAGAGALGQGRGRRAPARGGAPEPGAGGAEAGAPGAGAGRGEGGGAQRSPVAPGEGAEQPAGVLHPAVAAGVAGHRGAADAGERMSMSVLEMKLQASQAAVEAAEKARAELTAQMQEEQRRQVAIARETGQLQAALEAQREVSERARERLAQLERLQDGSTEEKIKAQRELTEERMRVELAEYKLRESNAALAAVSSERAALQASLAEQQQRQQQLSARAAELEERLALEQRGAEAAERRLAGMEAESAKGAAERSALAVRLAEEEGLRASLQQNLASQRRISEQLSQGNAAEELTEMLTAEQTKHEGLQARVGSMEAQLEQERASLEAARARLGEAEAAAREAADSLAARTAAHAAEAAALESQLGQARRSAEALEQRLARLEADEEAQGSDRMRSLEGAEERVAGLRAELAEERERREAMSQQAAREGEERLAEVRSELAQEQRQQDRGS</sequence>
<feature type="compositionally biased region" description="Basic and acidic residues" evidence="2">
    <location>
        <begin position="157"/>
        <end position="168"/>
    </location>
</feature>
<dbReference type="Gene3D" id="2.20.70.10">
    <property type="match status" value="1"/>
</dbReference>
<feature type="compositionally biased region" description="Basic and acidic residues" evidence="2">
    <location>
        <begin position="1315"/>
        <end position="1339"/>
    </location>
</feature>
<feature type="compositionally biased region" description="Polar residues" evidence="2">
    <location>
        <begin position="194"/>
        <end position="219"/>
    </location>
</feature>